<protein>
    <submittedName>
        <fullName evidence="1">Uncharacterized protein</fullName>
    </submittedName>
</protein>
<dbReference type="EMBL" id="CP000612">
    <property type="protein sequence ID" value="ABO50369.1"/>
    <property type="molecule type" value="Genomic_DNA"/>
</dbReference>
<dbReference type="InterPro" id="IPR046239">
    <property type="entry name" value="DUF6272"/>
</dbReference>
<gene>
    <name evidence="1" type="ordered locus">Dred_1844</name>
</gene>
<keyword evidence="2" id="KW-1185">Reference proteome</keyword>
<evidence type="ECO:0000313" key="2">
    <source>
        <dbReference type="Proteomes" id="UP000001556"/>
    </source>
</evidence>
<name>A4J5L6_DESRM</name>
<dbReference type="RefSeq" id="WP_011878181.1">
    <property type="nucleotide sequence ID" value="NC_009253.1"/>
</dbReference>
<evidence type="ECO:0000313" key="1">
    <source>
        <dbReference type="EMBL" id="ABO50369.1"/>
    </source>
</evidence>
<dbReference type="NCBIfam" id="NF038262">
    <property type="entry name" value="SiaB_fam_kinase"/>
    <property type="match status" value="1"/>
</dbReference>
<dbReference type="AlphaFoldDB" id="A4J5L6"/>
<dbReference type="eggNOG" id="ENOG502ZBV5">
    <property type="taxonomic scope" value="Bacteria"/>
</dbReference>
<proteinExistence type="predicted"/>
<dbReference type="Pfam" id="PF19788">
    <property type="entry name" value="DUF6272"/>
    <property type="match status" value="1"/>
</dbReference>
<dbReference type="STRING" id="349161.Dred_1844"/>
<dbReference type="KEGG" id="drm:Dred_1844"/>
<reference evidence="1 2" key="1">
    <citation type="submission" date="2007-03" db="EMBL/GenBank/DDBJ databases">
        <title>Complete sequence of Desulfotomaculum reducens MI-1.</title>
        <authorList>
            <consortium name="US DOE Joint Genome Institute"/>
            <person name="Copeland A."/>
            <person name="Lucas S."/>
            <person name="Lapidus A."/>
            <person name="Barry K."/>
            <person name="Detter J.C."/>
            <person name="Glavina del Rio T."/>
            <person name="Hammon N."/>
            <person name="Israni S."/>
            <person name="Dalin E."/>
            <person name="Tice H."/>
            <person name="Pitluck S."/>
            <person name="Sims D."/>
            <person name="Brettin T."/>
            <person name="Bruce D."/>
            <person name="Han C."/>
            <person name="Tapia R."/>
            <person name="Schmutz J."/>
            <person name="Larimer F."/>
            <person name="Land M."/>
            <person name="Hauser L."/>
            <person name="Kyrpides N."/>
            <person name="Kim E."/>
            <person name="Tebo B.M."/>
            <person name="Richardson P."/>
        </authorList>
    </citation>
    <scope>NUCLEOTIDE SEQUENCE [LARGE SCALE GENOMIC DNA]</scope>
    <source>
        <strain evidence="1 2">MI-1</strain>
    </source>
</reference>
<accession>A4J5L6</accession>
<sequence>MISNNLFELQKILSNNGLLISFSGRFSQSIIEELGEAVKKYLETEDRPKNDVYNVFSIFIEQTQNIKNYCEIKKESPHYERIANSCMVTIGKTETGNYICSGNIVEQKDAVVLTGIIDELIPLDKVALKKLYKEKLRQDISPDSLGAGIGLVDIARKASLPLEYSITTIDDNFLFFTLKAVV</sequence>
<dbReference type="Proteomes" id="UP000001556">
    <property type="component" value="Chromosome"/>
</dbReference>
<dbReference type="HOGENOM" id="CLU_117549_1_0_9"/>
<organism evidence="1 2">
    <name type="scientific">Desulforamulus reducens (strain ATCC BAA-1160 / DSM 100696 / MI-1)</name>
    <name type="common">Desulfotomaculum reducens</name>
    <dbReference type="NCBI Taxonomy" id="349161"/>
    <lineage>
        <taxon>Bacteria</taxon>
        <taxon>Bacillati</taxon>
        <taxon>Bacillota</taxon>
        <taxon>Clostridia</taxon>
        <taxon>Eubacteriales</taxon>
        <taxon>Peptococcaceae</taxon>
        <taxon>Desulforamulus</taxon>
    </lineage>
</organism>